<dbReference type="AlphaFoldDB" id="A0A381KNA9"/>
<dbReference type="InterPro" id="IPR006171">
    <property type="entry name" value="TOPRIM_dom"/>
</dbReference>
<gene>
    <name evidence="3" type="ORF">NCTC12119_04807</name>
</gene>
<dbReference type="EMBL" id="UIGI01000002">
    <property type="protein sequence ID" value="SUY92778.1"/>
    <property type="molecule type" value="Genomic_DNA"/>
</dbReference>
<dbReference type="RefSeq" id="WP_115632018.1">
    <property type="nucleotide sequence ID" value="NZ_UIGI01000002.1"/>
</dbReference>
<protein>
    <submittedName>
        <fullName evidence="3">Uncharacterized protein conserved in bacteria</fullName>
    </submittedName>
</protein>
<organism evidence="3 4">
    <name type="scientific">Buttiauxella agrestis</name>
    <dbReference type="NCBI Taxonomy" id="82977"/>
    <lineage>
        <taxon>Bacteria</taxon>
        <taxon>Pseudomonadati</taxon>
        <taxon>Pseudomonadota</taxon>
        <taxon>Gammaproteobacteria</taxon>
        <taxon>Enterobacterales</taxon>
        <taxon>Enterobacteriaceae</taxon>
        <taxon>Buttiauxella</taxon>
    </lineage>
</organism>
<name>A0A381KNA9_9ENTR</name>
<dbReference type="Proteomes" id="UP000255528">
    <property type="component" value="Unassembled WGS sequence"/>
</dbReference>
<accession>A0A381KNA9</accession>
<dbReference type="Pfam" id="PF23639">
    <property type="entry name" value="DUF7146"/>
    <property type="match status" value="1"/>
</dbReference>
<evidence type="ECO:0000259" key="2">
    <source>
        <dbReference type="Pfam" id="PF23639"/>
    </source>
</evidence>
<reference evidence="3 4" key="1">
    <citation type="submission" date="2018-06" db="EMBL/GenBank/DDBJ databases">
        <authorList>
            <consortium name="Pathogen Informatics"/>
            <person name="Doyle S."/>
        </authorList>
    </citation>
    <scope>NUCLEOTIDE SEQUENCE [LARGE SCALE GENOMIC DNA]</scope>
    <source>
        <strain evidence="3 4">NCTC12119</strain>
    </source>
</reference>
<dbReference type="InterPro" id="IPR055570">
    <property type="entry name" value="DUF7146"/>
</dbReference>
<proteinExistence type="predicted"/>
<dbReference type="Pfam" id="PF13362">
    <property type="entry name" value="Toprim_3"/>
    <property type="match status" value="1"/>
</dbReference>
<feature type="domain" description="Toprim" evidence="1">
    <location>
        <begin position="274"/>
        <end position="394"/>
    </location>
</feature>
<evidence type="ECO:0000313" key="3">
    <source>
        <dbReference type="EMBL" id="SUY92778.1"/>
    </source>
</evidence>
<evidence type="ECO:0000259" key="1">
    <source>
        <dbReference type="Pfam" id="PF13362"/>
    </source>
</evidence>
<sequence length="409" mass="46181">MTTPTMCNSKTPQQKAKEIIDRVHSRVAGIGGWRNIYSSYPQLADAVERAPKQVPCPFTGDGKTKFRFRKKDLYTGCAIHNDFPVNTFVDGIDVLSHLLQLSKTETCKVILRDHFGDDISAPLTKADLQLNEEYKREVKASKILEPEEVAERAKKLEAVYHYTSQVTEDTSVGRYLKKRGLSRIFSNLPKDIGVNPRLYYWDNGKTVTYPGMIAVYRDNRGRRLTIHRTYLEVNGDKAKVDKPKLMMKPPADMHGGSIQLFEPHYNESTSTWLLGVSEGIENALSVIEATSMPCWAASSSWALENMEIPDYLLPPPDVKFINFYIWSDKDRPNSLGVCPGAEAASKLYTRMKAYLEGRYPASQLNIQVLEPEGQIPENKKGIDWNNVLVNEGSDGFPVRCAPELLMQLK</sequence>
<feature type="domain" description="DUF7146" evidence="2">
    <location>
        <begin position="151"/>
        <end position="251"/>
    </location>
</feature>
<evidence type="ECO:0000313" key="4">
    <source>
        <dbReference type="Proteomes" id="UP000255528"/>
    </source>
</evidence>